<keyword evidence="4 6" id="KW-1133">Transmembrane helix</keyword>
<evidence type="ECO:0000313" key="8">
    <source>
        <dbReference type="Proteomes" id="UP000070174"/>
    </source>
</evidence>
<feature type="transmembrane region" description="Helical" evidence="6">
    <location>
        <begin position="28"/>
        <end position="45"/>
    </location>
</feature>
<evidence type="ECO:0000256" key="3">
    <source>
        <dbReference type="ARBA" id="ARBA00022692"/>
    </source>
</evidence>
<keyword evidence="2" id="KW-1003">Cell membrane</keyword>
<proteinExistence type="predicted"/>
<dbReference type="CDD" id="cd16914">
    <property type="entry name" value="EcfT"/>
    <property type="match status" value="1"/>
</dbReference>
<comment type="caution">
    <text evidence="7">The sequence shown here is derived from an EMBL/GenBank/DDBJ whole genome shotgun (WGS) entry which is preliminary data.</text>
</comment>
<dbReference type="PATRIC" id="fig|54005.3.peg.393"/>
<keyword evidence="5 6" id="KW-0472">Membrane</keyword>
<dbReference type="EMBL" id="LRQE01000012">
    <property type="protein sequence ID" value="KXA31411.1"/>
    <property type="molecule type" value="Genomic_DNA"/>
</dbReference>
<evidence type="ECO:0000256" key="4">
    <source>
        <dbReference type="ARBA" id="ARBA00022989"/>
    </source>
</evidence>
<evidence type="ECO:0000256" key="6">
    <source>
        <dbReference type="SAM" id="Phobius"/>
    </source>
</evidence>
<dbReference type="PANTHER" id="PTHR34857:SF2">
    <property type="entry name" value="SLL0384 PROTEIN"/>
    <property type="match status" value="1"/>
</dbReference>
<dbReference type="PANTHER" id="PTHR34857">
    <property type="entry name" value="SLL0384 PROTEIN"/>
    <property type="match status" value="1"/>
</dbReference>
<evidence type="ECO:0000256" key="5">
    <source>
        <dbReference type="ARBA" id="ARBA00023136"/>
    </source>
</evidence>
<feature type="transmembrane region" description="Helical" evidence="6">
    <location>
        <begin position="81"/>
        <end position="102"/>
    </location>
</feature>
<feature type="transmembrane region" description="Helical" evidence="6">
    <location>
        <begin position="117"/>
        <end position="135"/>
    </location>
</feature>
<evidence type="ECO:0000256" key="1">
    <source>
        <dbReference type="ARBA" id="ARBA00004141"/>
    </source>
</evidence>
<dbReference type="AlphaFoldDB" id="A0A133PRH2"/>
<dbReference type="InterPro" id="IPR003339">
    <property type="entry name" value="ABC/ECF_trnsptr_transmembrane"/>
</dbReference>
<dbReference type="Pfam" id="PF02361">
    <property type="entry name" value="CbiQ"/>
    <property type="match status" value="1"/>
</dbReference>
<protein>
    <submittedName>
        <fullName evidence="7">Cobalt transport protein</fullName>
    </submittedName>
</protein>
<evidence type="ECO:0000256" key="2">
    <source>
        <dbReference type="ARBA" id="ARBA00022475"/>
    </source>
</evidence>
<dbReference type="InterPro" id="IPR051611">
    <property type="entry name" value="ECF_transporter_component"/>
</dbReference>
<feature type="transmembrane region" description="Helical" evidence="6">
    <location>
        <begin position="209"/>
        <end position="228"/>
    </location>
</feature>
<feature type="transmembrane region" description="Helical" evidence="6">
    <location>
        <begin position="51"/>
        <end position="69"/>
    </location>
</feature>
<dbReference type="GO" id="GO:0005886">
    <property type="term" value="C:plasma membrane"/>
    <property type="evidence" value="ECO:0007669"/>
    <property type="project" value="UniProtKB-ARBA"/>
</dbReference>
<accession>A0A133PRH2</accession>
<evidence type="ECO:0000313" key="7">
    <source>
        <dbReference type="EMBL" id="KXA31411.1"/>
    </source>
</evidence>
<dbReference type="RefSeq" id="WP_060799693.1">
    <property type="nucleotide sequence ID" value="NZ_JADNMH010000005.1"/>
</dbReference>
<comment type="subcellular location">
    <subcellularLocation>
        <location evidence="1">Membrane</location>
        <topology evidence="1">Multi-pass membrane protein</topology>
    </subcellularLocation>
</comment>
<organism evidence="7">
    <name type="scientific">Peptoniphilus harei</name>
    <dbReference type="NCBI Taxonomy" id="54005"/>
    <lineage>
        <taxon>Bacteria</taxon>
        <taxon>Bacillati</taxon>
        <taxon>Bacillota</taxon>
        <taxon>Tissierellia</taxon>
        <taxon>Tissierellales</taxon>
        <taxon>Peptoniphilaceae</taxon>
        <taxon>Peptoniphilus</taxon>
    </lineage>
</organism>
<reference evidence="7 8" key="1">
    <citation type="submission" date="2016-01" db="EMBL/GenBank/DDBJ databases">
        <authorList>
            <person name="Oliw E.H."/>
        </authorList>
    </citation>
    <scope>NUCLEOTIDE SEQUENCE [LARGE SCALE GENOMIC DNA]</scope>
    <source>
        <strain evidence="7 8">CMW7756A</strain>
    </source>
</reference>
<name>A0A133PRH2_9FIRM</name>
<gene>
    <name evidence="7" type="ORF">HMPREF3229_00395</name>
</gene>
<dbReference type="Proteomes" id="UP000070174">
    <property type="component" value="Unassembled WGS sequence"/>
</dbReference>
<keyword evidence="3 6" id="KW-0812">Transmembrane</keyword>
<sequence length="231" mass="26370">MKIDFRTKIFLTNVIGIAAIEGSLGRRYYYLGILIAIFPYILALFDRKWSLLIKGLLYTSVAVLAQGLLLNLSQNFLTMILNLYVGIIIKILPGVMMGYYALVTTKMSDLVYSLQKINLPNFLIIPVSVMFRFFYSIKEDYKKINEAMYMHGLSMKNFFKEPAKILEYKFVPLLMITSQTADDVAISAMTRGMRVDGERSSISDASLKLQDYVLIAFGIFIIVLFIRVKIC</sequence>